<reference evidence="6 7" key="1">
    <citation type="submission" date="2019-09" db="EMBL/GenBank/DDBJ databases">
        <title>Draft genome sequences of 48 bacterial type strains from the CCUG.</title>
        <authorList>
            <person name="Tunovic T."/>
            <person name="Pineiro-Iglesias B."/>
            <person name="Unosson C."/>
            <person name="Inganas E."/>
            <person name="Ohlen M."/>
            <person name="Cardew S."/>
            <person name="Jensie-Markopoulos S."/>
            <person name="Salva-Serra F."/>
            <person name="Jaen-Luchoro D."/>
            <person name="Karlsson R."/>
            <person name="Svensson-Stadler L."/>
            <person name="Chun J."/>
            <person name="Moore E."/>
        </authorList>
    </citation>
    <scope>NUCLEOTIDE SEQUENCE [LARGE SCALE GENOMIC DNA]</scope>
    <source>
        <strain evidence="6 7">CCUG 30977</strain>
    </source>
</reference>
<dbReference type="PROSITE" id="PS51257">
    <property type="entry name" value="PROKAR_LIPOPROTEIN"/>
    <property type="match status" value="1"/>
</dbReference>
<dbReference type="AlphaFoldDB" id="A0A643FA10"/>
<keyword evidence="7" id="KW-1185">Reference proteome</keyword>
<sequence>MPTLPPRRSRRRYLAQSLAGLMVMPTALLSGCQTPGGGSPASQRDTRLRALGFTPSDEGWSLNLSSKLLFAFDADALDATQRQHLLELGNSLAALGVGELRIEGHTDLKGSSDYNLQLSQRRAEAVAQVLRGSALSRARLTVRSRGKERPVCTDDTEACQSQNRRVVLIVPAL</sequence>
<feature type="domain" description="OmpA-like" evidence="5">
    <location>
        <begin position="58"/>
        <end position="173"/>
    </location>
</feature>
<keyword evidence="2 3" id="KW-0472">Membrane</keyword>
<keyword evidence="4" id="KW-0732">Signal</keyword>
<feature type="signal peptide" evidence="4">
    <location>
        <begin position="1"/>
        <end position="29"/>
    </location>
</feature>
<evidence type="ECO:0000256" key="4">
    <source>
        <dbReference type="SAM" id="SignalP"/>
    </source>
</evidence>
<organism evidence="6 7">
    <name type="scientific">Ideonella dechloratans</name>
    <dbReference type="NCBI Taxonomy" id="36863"/>
    <lineage>
        <taxon>Bacteria</taxon>
        <taxon>Pseudomonadati</taxon>
        <taxon>Pseudomonadota</taxon>
        <taxon>Betaproteobacteria</taxon>
        <taxon>Burkholderiales</taxon>
        <taxon>Sphaerotilaceae</taxon>
        <taxon>Ideonella</taxon>
    </lineage>
</organism>
<dbReference type="PANTHER" id="PTHR30329">
    <property type="entry name" value="STATOR ELEMENT OF FLAGELLAR MOTOR COMPLEX"/>
    <property type="match status" value="1"/>
</dbReference>
<dbReference type="InterPro" id="IPR006665">
    <property type="entry name" value="OmpA-like"/>
</dbReference>
<dbReference type="InterPro" id="IPR006664">
    <property type="entry name" value="OMP_bac"/>
</dbReference>
<dbReference type="Pfam" id="PF00691">
    <property type="entry name" value="OmpA"/>
    <property type="match status" value="1"/>
</dbReference>
<evidence type="ECO:0000256" key="1">
    <source>
        <dbReference type="ARBA" id="ARBA00004442"/>
    </source>
</evidence>
<evidence type="ECO:0000256" key="2">
    <source>
        <dbReference type="ARBA" id="ARBA00023136"/>
    </source>
</evidence>
<dbReference type="InterPro" id="IPR050330">
    <property type="entry name" value="Bact_OuterMem_StrucFunc"/>
</dbReference>
<feature type="chain" id="PRO_5024840233" evidence="4">
    <location>
        <begin position="30"/>
        <end position="173"/>
    </location>
</feature>
<dbReference type="EMBL" id="VZPB01000038">
    <property type="protein sequence ID" value="KAB0579356.1"/>
    <property type="molecule type" value="Genomic_DNA"/>
</dbReference>
<dbReference type="RefSeq" id="WP_151124925.1">
    <property type="nucleotide sequence ID" value="NZ_CP088081.1"/>
</dbReference>
<dbReference type="GO" id="GO:0009279">
    <property type="term" value="C:cell outer membrane"/>
    <property type="evidence" value="ECO:0007669"/>
    <property type="project" value="UniProtKB-SubCell"/>
</dbReference>
<comment type="subcellular location">
    <subcellularLocation>
        <location evidence="1">Cell outer membrane</location>
    </subcellularLocation>
</comment>
<dbReference type="OrthoDB" id="9782229at2"/>
<protein>
    <submittedName>
        <fullName evidence="6">OmpA family protein</fullName>
    </submittedName>
</protein>
<dbReference type="PROSITE" id="PS51123">
    <property type="entry name" value="OMPA_2"/>
    <property type="match status" value="1"/>
</dbReference>
<dbReference type="CDD" id="cd07185">
    <property type="entry name" value="OmpA_C-like"/>
    <property type="match status" value="1"/>
</dbReference>
<gene>
    <name evidence="6" type="ORF">F7Q92_14985</name>
</gene>
<accession>A0A643FA10</accession>
<dbReference type="Gene3D" id="3.30.1330.60">
    <property type="entry name" value="OmpA-like domain"/>
    <property type="match status" value="1"/>
</dbReference>
<evidence type="ECO:0000256" key="3">
    <source>
        <dbReference type="PROSITE-ProRule" id="PRU00473"/>
    </source>
</evidence>
<evidence type="ECO:0000259" key="5">
    <source>
        <dbReference type="PROSITE" id="PS51123"/>
    </source>
</evidence>
<dbReference type="InterPro" id="IPR006690">
    <property type="entry name" value="OMPA-like_CS"/>
</dbReference>
<proteinExistence type="predicted"/>
<evidence type="ECO:0000313" key="6">
    <source>
        <dbReference type="EMBL" id="KAB0579356.1"/>
    </source>
</evidence>
<dbReference type="Proteomes" id="UP000430120">
    <property type="component" value="Unassembled WGS sequence"/>
</dbReference>
<name>A0A643FA10_IDEDE</name>
<dbReference type="PANTHER" id="PTHR30329:SF17">
    <property type="entry name" value="LIPOPROTEIN YFIB-RELATED"/>
    <property type="match status" value="1"/>
</dbReference>
<dbReference type="InterPro" id="IPR036737">
    <property type="entry name" value="OmpA-like_sf"/>
</dbReference>
<dbReference type="PROSITE" id="PS01068">
    <property type="entry name" value="OMPA_1"/>
    <property type="match status" value="1"/>
</dbReference>
<comment type="caution">
    <text evidence="6">The sequence shown here is derived from an EMBL/GenBank/DDBJ whole genome shotgun (WGS) entry which is preliminary data.</text>
</comment>
<evidence type="ECO:0000313" key="7">
    <source>
        <dbReference type="Proteomes" id="UP000430120"/>
    </source>
</evidence>
<dbReference type="PRINTS" id="PR01021">
    <property type="entry name" value="OMPADOMAIN"/>
</dbReference>
<dbReference type="SUPFAM" id="SSF103088">
    <property type="entry name" value="OmpA-like"/>
    <property type="match status" value="1"/>
</dbReference>